<proteinExistence type="predicted"/>
<feature type="region of interest" description="Disordered" evidence="1">
    <location>
        <begin position="1"/>
        <end position="35"/>
    </location>
</feature>
<keyword evidence="3" id="KW-1185">Reference proteome</keyword>
<feature type="compositionally biased region" description="Basic and acidic residues" evidence="1">
    <location>
        <begin position="20"/>
        <end position="29"/>
    </location>
</feature>
<reference evidence="4" key="2">
    <citation type="submission" date="2025-04" db="UniProtKB">
        <authorList>
            <consortium name="RefSeq"/>
        </authorList>
    </citation>
    <scope>IDENTIFICATION</scope>
    <source>
        <strain evidence="4">USDA-PBARC FA_bdor</strain>
        <tissue evidence="4">Whole organism</tissue>
    </source>
</reference>
<evidence type="ECO:0000313" key="3">
    <source>
        <dbReference type="Proteomes" id="UP000694866"/>
    </source>
</evidence>
<organism evidence="2">
    <name type="scientific">Fopius arisanus</name>
    <dbReference type="NCBI Taxonomy" id="64838"/>
    <lineage>
        <taxon>Eukaryota</taxon>
        <taxon>Metazoa</taxon>
        <taxon>Ecdysozoa</taxon>
        <taxon>Arthropoda</taxon>
        <taxon>Hexapoda</taxon>
        <taxon>Insecta</taxon>
        <taxon>Pterygota</taxon>
        <taxon>Neoptera</taxon>
        <taxon>Endopterygota</taxon>
        <taxon>Hymenoptera</taxon>
        <taxon>Apocrita</taxon>
        <taxon>Ichneumonoidea</taxon>
        <taxon>Braconidae</taxon>
        <taxon>Opiinae</taxon>
        <taxon>Fopius</taxon>
    </lineage>
</organism>
<feature type="compositionally biased region" description="Low complexity" evidence="1">
    <location>
        <begin position="7"/>
        <end position="19"/>
    </location>
</feature>
<evidence type="ECO:0000256" key="1">
    <source>
        <dbReference type="SAM" id="MobiDB-lite"/>
    </source>
</evidence>
<evidence type="ECO:0000313" key="2">
    <source>
        <dbReference type="EMBL" id="JAG78146.1"/>
    </source>
</evidence>
<dbReference type="RefSeq" id="XP_011315237.1">
    <property type="nucleotide sequence ID" value="XM_011316935.1"/>
</dbReference>
<dbReference type="OrthoDB" id="7675507at2759"/>
<dbReference type="GeneID" id="105274090"/>
<accession>A0A9R1UBU2</accession>
<dbReference type="KEGG" id="fas:105274090"/>
<dbReference type="EMBL" id="GBYB01008379">
    <property type="protein sequence ID" value="JAG78146.1"/>
    <property type="molecule type" value="Transcribed_RNA"/>
</dbReference>
<protein>
    <submittedName>
        <fullName evidence="2">AlaS_0 protein</fullName>
    </submittedName>
</protein>
<gene>
    <name evidence="2" type="primary">alaS_0</name>
    <name evidence="4" type="synonym">LOC105274090</name>
    <name evidence="2" type="ORF">g.48743</name>
</gene>
<dbReference type="AlphaFoldDB" id="A0A0C9QX67"/>
<sequence length="285" mass="32267">MQKEKPTTPTMRRAQTTRTRTPDRVDASARSRNRGQVRCRATLTPTDFAVPGLPITRRGSAMNNMNTTRVSVMPIGHLDSTRRFRDESEANNNELSLLYDKYVQTLAEEHILKKKIEEREKKIVTQLTALAKELEQCSGKLHEIRMKELDVSTLNDIQKNSDAQIKEITVFLDTYQGKSVETLVHIQSILKSLDILTCKDIIIPKTAEQMEKLVTTLERCNEFLVSMNSMIGDKGKTMNTGSQGLKDFLQTHENLQKYMGNLEDAVEALQIEVLKSLSTTLTPSP</sequence>
<name>A0A0C9QX67_9HYME</name>
<accession>A0A0C9QX67</accession>
<dbReference type="Proteomes" id="UP000694866">
    <property type="component" value="Unplaced"/>
</dbReference>
<evidence type="ECO:0000313" key="4">
    <source>
        <dbReference type="RefSeq" id="XP_011315237.1"/>
    </source>
</evidence>
<reference evidence="2" key="1">
    <citation type="submission" date="2015-01" db="EMBL/GenBank/DDBJ databases">
        <title>Transcriptome Assembly of Fopius arisanus.</title>
        <authorList>
            <person name="Geib S."/>
        </authorList>
    </citation>
    <scope>NUCLEOTIDE SEQUENCE</scope>
</reference>